<dbReference type="HOGENOM" id="CLU_3171533_0_0_10"/>
<reference evidence="2 3" key="1">
    <citation type="submission" date="2009-10" db="EMBL/GenBank/DDBJ databases">
        <authorList>
            <person name="Qin X."/>
            <person name="Bachman B."/>
            <person name="Battles P."/>
            <person name="Bell A."/>
            <person name="Bess C."/>
            <person name="Bickham C."/>
            <person name="Chaboub L."/>
            <person name="Chen D."/>
            <person name="Coyle M."/>
            <person name="Deiros D.R."/>
            <person name="Dinh H."/>
            <person name="Forbes L."/>
            <person name="Fowler G."/>
            <person name="Francisco L."/>
            <person name="Fu Q."/>
            <person name="Gubbala S."/>
            <person name="Hale W."/>
            <person name="Han Y."/>
            <person name="Hemphill L."/>
            <person name="Highlander S.K."/>
            <person name="Hirani K."/>
            <person name="Hogues M."/>
            <person name="Jackson L."/>
            <person name="Jakkamsetti A."/>
            <person name="Javaid M."/>
            <person name="Jiang H."/>
            <person name="Korchina V."/>
            <person name="Kovar C."/>
            <person name="Lara F."/>
            <person name="Lee S."/>
            <person name="Mata R."/>
            <person name="Mathew T."/>
            <person name="Moen C."/>
            <person name="Morales K."/>
            <person name="Munidasa M."/>
            <person name="Nazareth L."/>
            <person name="Ngo R."/>
            <person name="Nguyen L."/>
            <person name="Okwuonu G."/>
            <person name="Ongeri F."/>
            <person name="Patil S."/>
            <person name="Petrosino J."/>
            <person name="Pham C."/>
            <person name="Pham P."/>
            <person name="Pu L.-L."/>
            <person name="Puazo M."/>
            <person name="Raj R."/>
            <person name="Reid J."/>
            <person name="Rouhana J."/>
            <person name="Saada N."/>
            <person name="Shang Y."/>
            <person name="Simmons D."/>
            <person name="Thornton R."/>
            <person name="Warren J."/>
            <person name="Weissenberger G."/>
            <person name="Zhang J."/>
            <person name="Zhang L."/>
            <person name="Zhou C."/>
            <person name="Zhu D."/>
            <person name="Muzny D."/>
            <person name="Worley K."/>
            <person name="Gibbs R."/>
        </authorList>
    </citation>
    <scope>NUCLEOTIDE SEQUENCE [LARGE SCALE GENOMIC DNA]</scope>
    <source>
        <strain evidence="2 3">DSM 17361</strain>
    </source>
</reference>
<name>D1PW91_9BACT</name>
<dbReference type="EMBL" id="ACKS01000053">
    <property type="protein sequence ID" value="EFA44327.1"/>
    <property type="molecule type" value="Genomic_DNA"/>
</dbReference>
<protein>
    <submittedName>
        <fullName evidence="2">Uncharacterized protein</fullName>
    </submittedName>
</protein>
<organism evidence="2 3">
    <name type="scientific">Hallella bergensis DSM 17361</name>
    <dbReference type="NCBI Taxonomy" id="585502"/>
    <lineage>
        <taxon>Bacteria</taxon>
        <taxon>Pseudomonadati</taxon>
        <taxon>Bacteroidota</taxon>
        <taxon>Bacteroidia</taxon>
        <taxon>Bacteroidales</taxon>
        <taxon>Prevotellaceae</taxon>
        <taxon>Hallella</taxon>
    </lineage>
</organism>
<keyword evidence="3" id="KW-1185">Reference proteome</keyword>
<keyword evidence="1" id="KW-0472">Membrane</keyword>
<evidence type="ECO:0000313" key="3">
    <source>
        <dbReference type="Proteomes" id="UP000003160"/>
    </source>
</evidence>
<dbReference type="AlphaFoldDB" id="D1PW91"/>
<accession>D1PW91</accession>
<keyword evidence="1" id="KW-1133">Transmembrane helix</keyword>
<feature type="transmembrane region" description="Helical" evidence="1">
    <location>
        <begin position="30"/>
        <end position="46"/>
    </location>
</feature>
<sequence>MFFIFLFITVGIFSYKSTISLPARKKSNQLAAFTTFFCIFAAVFNGR</sequence>
<gene>
    <name evidence="2" type="ORF">HMPREF0645_1226</name>
</gene>
<dbReference type="Proteomes" id="UP000003160">
    <property type="component" value="Unassembled WGS sequence"/>
</dbReference>
<evidence type="ECO:0000313" key="2">
    <source>
        <dbReference type="EMBL" id="EFA44327.1"/>
    </source>
</evidence>
<proteinExistence type="predicted"/>
<comment type="caution">
    <text evidence="2">The sequence shown here is derived from an EMBL/GenBank/DDBJ whole genome shotgun (WGS) entry which is preliminary data.</text>
</comment>
<keyword evidence="1" id="KW-0812">Transmembrane</keyword>
<evidence type="ECO:0000256" key="1">
    <source>
        <dbReference type="SAM" id="Phobius"/>
    </source>
</evidence>